<dbReference type="RefSeq" id="WP_344803157.1">
    <property type="nucleotide sequence ID" value="NZ_BAABBO010000001.1"/>
</dbReference>
<gene>
    <name evidence="6" type="ORF">GCM10022278_06180</name>
</gene>
<comment type="similarity">
    <text evidence="1">Belongs to the acyl coenzyme A hydrolase family.</text>
</comment>
<feature type="domain" description="HotDog ACOT-type" evidence="5">
    <location>
        <begin position="10"/>
        <end position="122"/>
    </location>
</feature>
<keyword evidence="7" id="KW-1185">Reference proteome</keyword>
<protein>
    <submittedName>
        <fullName evidence="6">Acyl-CoA thioesterase</fullName>
    </submittedName>
</protein>
<keyword evidence="2 3" id="KW-0378">Hydrolase</keyword>
<evidence type="ECO:0000259" key="5">
    <source>
        <dbReference type="PROSITE" id="PS51770"/>
    </source>
</evidence>
<proteinExistence type="inferred from homology"/>
<dbReference type="PANTHER" id="PTHR11049:SF16">
    <property type="entry name" value="PROTEIN VDLD"/>
    <property type="match status" value="1"/>
</dbReference>
<reference evidence="7" key="1">
    <citation type="journal article" date="2019" name="Int. J. Syst. Evol. Microbiol.">
        <title>The Global Catalogue of Microorganisms (GCM) 10K type strain sequencing project: providing services to taxonomists for standard genome sequencing and annotation.</title>
        <authorList>
            <consortium name="The Broad Institute Genomics Platform"/>
            <consortium name="The Broad Institute Genome Sequencing Center for Infectious Disease"/>
            <person name="Wu L."/>
            <person name="Ma J."/>
        </authorList>
    </citation>
    <scope>NUCLEOTIDE SEQUENCE [LARGE SCALE GENOMIC DNA]</scope>
    <source>
        <strain evidence="7">JCM 17555</strain>
    </source>
</reference>
<sequence length="169" mass="18886">MNKQKKRVSDSSIEGHVYKVFPSDLNAHYSVFGGLVMATCDRLALVVAERHSGHPCVTASVDSMHFRAPAKDGDTLIFKAAANRVFKTSMEIGIKVMAENSYTGDERHIVSAYFTFVALDDDKRPVEVADVEPATPDERRRYRNADIRRSARLDTREQLKSSRGSTPKP</sequence>
<dbReference type="InterPro" id="IPR033120">
    <property type="entry name" value="HOTDOG_ACOT"/>
</dbReference>
<evidence type="ECO:0000256" key="4">
    <source>
        <dbReference type="SAM" id="MobiDB-lite"/>
    </source>
</evidence>
<dbReference type="InterPro" id="IPR029069">
    <property type="entry name" value="HotDog_dom_sf"/>
</dbReference>
<dbReference type="PROSITE" id="PS51770">
    <property type="entry name" value="HOTDOG_ACOT"/>
    <property type="match status" value="1"/>
</dbReference>
<feature type="compositionally biased region" description="Basic and acidic residues" evidence="4">
    <location>
        <begin position="136"/>
        <end position="160"/>
    </location>
</feature>
<feature type="region of interest" description="Disordered" evidence="4">
    <location>
        <begin position="128"/>
        <end position="169"/>
    </location>
</feature>
<dbReference type="InterPro" id="IPR040170">
    <property type="entry name" value="Cytosol_ACT"/>
</dbReference>
<dbReference type="Pfam" id="PF03061">
    <property type="entry name" value="4HBT"/>
    <property type="match status" value="1"/>
</dbReference>
<dbReference type="PANTHER" id="PTHR11049">
    <property type="entry name" value="ACYL COENZYME A THIOESTER HYDROLASE"/>
    <property type="match status" value="1"/>
</dbReference>
<comment type="caution">
    <text evidence="6">The sequence shown here is derived from an EMBL/GenBank/DDBJ whole genome shotgun (WGS) entry which is preliminary data.</text>
</comment>
<dbReference type="SUPFAM" id="SSF54637">
    <property type="entry name" value="Thioesterase/thiol ester dehydrase-isomerase"/>
    <property type="match status" value="1"/>
</dbReference>
<evidence type="ECO:0000313" key="6">
    <source>
        <dbReference type="EMBL" id="GAA3949814.1"/>
    </source>
</evidence>
<dbReference type="EMBL" id="BAABBO010000001">
    <property type="protein sequence ID" value="GAA3949814.1"/>
    <property type="molecule type" value="Genomic_DNA"/>
</dbReference>
<dbReference type="Proteomes" id="UP001501337">
    <property type="component" value="Unassembled WGS sequence"/>
</dbReference>
<name>A0ABP7NLJ5_9GAMM</name>
<evidence type="ECO:0000313" key="7">
    <source>
        <dbReference type="Proteomes" id="UP001501337"/>
    </source>
</evidence>
<dbReference type="Gene3D" id="3.10.129.10">
    <property type="entry name" value="Hotdog Thioesterase"/>
    <property type="match status" value="1"/>
</dbReference>
<dbReference type="InterPro" id="IPR006683">
    <property type="entry name" value="Thioestr_dom"/>
</dbReference>
<evidence type="ECO:0000256" key="2">
    <source>
        <dbReference type="ARBA" id="ARBA00022801"/>
    </source>
</evidence>
<evidence type="ECO:0000256" key="1">
    <source>
        <dbReference type="ARBA" id="ARBA00010458"/>
    </source>
</evidence>
<dbReference type="CDD" id="cd03442">
    <property type="entry name" value="BFIT_BACH"/>
    <property type="match status" value="1"/>
</dbReference>
<organism evidence="6 7">
    <name type="scientific">Allohahella marinimesophila</name>
    <dbReference type="NCBI Taxonomy" id="1054972"/>
    <lineage>
        <taxon>Bacteria</taxon>
        <taxon>Pseudomonadati</taxon>
        <taxon>Pseudomonadota</taxon>
        <taxon>Gammaproteobacteria</taxon>
        <taxon>Oceanospirillales</taxon>
        <taxon>Hahellaceae</taxon>
        <taxon>Allohahella</taxon>
    </lineage>
</organism>
<accession>A0ABP7NLJ5</accession>
<evidence type="ECO:0000256" key="3">
    <source>
        <dbReference type="PROSITE-ProRule" id="PRU01106"/>
    </source>
</evidence>